<accession>A0A1Y0I954</accession>
<dbReference type="KEGG" id="ome:OLMES_2994"/>
<comment type="similarity">
    <text evidence="1">Belongs to the protein kinase superfamily. ADCK protein kinase family.</text>
</comment>
<gene>
    <name evidence="3" type="ORF">OLMES_2994</name>
</gene>
<dbReference type="PANTHER" id="PTHR10566:SF113">
    <property type="entry name" value="PROTEIN ACTIVITY OF BC1 COMPLEX KINASE 7, CHLOROPLASTIC"/>
    <property type="match status" value="1"/>
</dbReference>
<dbReference type="InterPro" id="IPR011009">
    <property type="entry name" value="Kinase-like_dom_sf"/>
</dbReference>
<dbReference type="EMBL" id="CP021425">
    <property type="protein sequence ID" value="ARU57038.1"/>
    <property type="molecule type" value="Genomic_DNA"/>
</dbReference>
<reference evidence="3 4" key="1">
    <citation type="submission" date="2017-05" db="EMBL/GenBank/DDBJ databases">
        <title>Genomic insights into alkan degradation activity of Oleiphilus messinensis.</title>
        <authorList>
            <person name="Kozyavkin S.A."/>
            <person name="Slesarev A.I."/>
            <person name="Golyshin P.N."/>
            <person name="Korzhenkov A."/>
            <person name="Golyshina O.N."/>
            <person name="Toshchakov S.V."/>
        </authorList>
    </citation>
    <scope>NUCLEOTIDE SEQUENCE [LARGE SCALE GENOMIC DNA]</scope>
    <source>
        <strain evidence="3 4">ME102</strain>
    </source>
</reference>
<dbReference type="Pfam" id="PF03109">
    <property type="entry name" value="ABC1"/>
    <property type="match status" value="1"/>
</dbReference>
<dbReference type="PANTHER" id="PTHR10566">
    <property type="entry name" value="CHAPERONE-ACTIVITY OF BC1 COMPLEX CABC1 -RELATED"/>
    <property type="match status" value="1"/>
</dbReference>
<dbReference type="Gene3D" id="1.10.510.10">
    <property type="entry name" value="Transferase(Phosphotransferase) domain 1"/>
    <property type="match status" value="1"/>
</dbReference>
<dbReference type="InterPro" id="IPR050154">
    <property type="entry name" value="UbiB_kinase"/>
</dbReference>
<dbReference type="InterPro" id="IPR000719">
    <property type="entry name" value="Prot_kinase_dom"/>
</dbReference>
<dbReference type="Proteomes" id="UP000196027">
    <property type="component" value="Chromosome"/>
</dbReference>
<sequence>MDVRKDLVKRISYEERVVDISDKPAKEAKKVIEINLPVLRKRTDTVLKTAGQFAVSTVRLPKAFLPLVQLLVSDSDISREQLAFELDELFSTLYDHPLSEHSRTLTLYLRKYKLIPNEESTENLIRFMVKQVVLRSPVEIPDVIVDEFWSFFHELISAPELRGLVETNLDIVRLVLRTYEPLIVELINRVKNLRRVNQHAISDMLSKVLVLRGDLRILRRQIRAIRYIKPFFKTDPKDFAAQAQIVAQMVREFGPLFIKMAQVAAANSEFLPEEIASELKVFQEDVEPMTGEEVKEAFMEVYGKSPTEIYFNFDVEKPLKSGSIGSVYLAKKPVVQNGVEILIPVVVKVARHNLEREFQMGALAIELMLISSQYWAPHSKILPFLESMAKQIKEFTKGFEQELNFEDEAAIQTRFAARSKQSNVWHVPDIYSSSGRILEMEFLEDAMAVNYAIEKLVGRDRFRFQRKVAENFLFSVMEQLVIYQEFHGDLHPGNIMVGHEAQLYLIDWGNAVDMRGKWALVWNYIVAVLVADTDQLADVLIKMSTHPEENLTRKQDIVDALDETLVKKQITPIRGKVIRALREERMEGVHRRLQCVMQLMSNTYQLGIVIQSDYLHLSRSIVAMAGTYGNLYKGMSKITLARDLFTQMTLFPVNLAVDRLRNKKVELQKYLTVGD</sequence>
<dbReference type="InterPro" id="IPR004147">
    <property type="entry name" value="ABC1_dom"/>
</dbReference>
<evidence type="ECO:0000313" key="4">
    <source>
        <dbReference type="Proteomes" id="UP000196027"/>
    </source>
</evidence>
<feature type="domain" description="Protein kinase" evidence="2">
    <location>
        <begin position="313"/>
        <end position="675"/>
    </location>
</feature>
<dbReference type="OrthoDB" id="5712114at2"/>
<organism evidence="3 4">
    <name type="scientific">Oleiphilus messinensis</name>
    <dbReference type="NCBI Taxonomy" id="141451"/>
    <lineage>
        <taxon>Bacteria</taxon>
        <taxon>Pseudomonadati</taxon>
        <taxon>Pseudomonadota</taxon>
        <taxon>Gammaproteobacteria</taxon>
        <taxon>Oceanospirillales</taxon>
        <taxon>Oleiphilaceae</taxon>
        <taxon>Oleiphilus</taxon>
    </lineage>
</organism>
<dbReference type="AlphaFoldDB" id="A0A1Y0I954"/>
<proteinExistence type="inferred from homology"/>
<dbReference type="SUPFAM" id="SSF56112">
    <property type="entry name" value="Protein kinase-like (PK-like)"/>
    <property type="match status" value="1"/>
</dbReference>
<evidence type="ECO:0000313" key="3">
    <source>
        <dbReference type="EMBL" id="ARU57038.1"/>
    </source>
</evidence>
<evidence type="ECO:0000256" key="1">
    <source>
        <dbReference type="ARBA" id="ARBA00009670"/>
    </source>
</evidence>
<dbReference type="GO" id="GO:0005524">
    <property type="term" value="F:ATP binding"/>
    <property type="evidence" value="ECO:0007669"/>
    <property type="project" value="InterPro"/>
</dbReference>
<keyword evidence="4" id="KW-1185">Reference proteome</keyword>
<evidence type="ECO:0000259" key="2">
    <source>
        <dbReference type="PROSITE" id="PS50011"/>
    </source>
</evidence>
<dbReference type="GO" id="GO:0004672">
    <property type="term" value="F:protein kinase activity"/>
    <property type="evidence" value="ECO:0007669"/>
    <property type="project" value="InterPro"/>
</dbReference>
<protein>
    <submittedName>
        <fullName evidence="3">ABC1/APH family protein</fullName>
    </submittedName>
</protein>
<name>A0A1Y0I954_9GAMM</name>
<dbReference type="PROSITE" id="PS50011">
    <property type="entry name" value="PROTEIN_KINASE_DOM"/>
    <property type="match status" value="1"/>
</dbReference>